<dbReference type="AlphaFoldDB" id="X1KR48"/>
<proteinExistence type="predicted"/>
<organism evidence="1">
    <name type="scientific">marine sediment metagenome</name>
    <dbReference type="NCBI Taxonomy" id="412755"/>
    <lineage>
        <taxon>unclassified sequences</taxon>
        <taxon>metagenomes</taxon>
        <taxon>ecological metagenomes</taxon>
    </lineage>
</organism>
<gene>
    <name evidence="1" type="ORF">S03H2_71623</name>
</gene>
<feature type="non-terminal residue" evidence="1">
    <location>
        <position position="1"/>
    </location>
</feature>
<dbReference type="EMBL" id="BARU01048021">
    <property type="protein sequence ID" value="GAH92634.1"/>
    <property type="molecule type" value="Genomic_DNA"/>
</dbReference>
<reference evidence="1" key="1">
    <citation type="journal article" date="2014" name="Front. Microbiol.">
        <title>High frequency of phylogenetically diverse reductive dehalogenase-homologous genes in deep subseafloor sedimentary metagenomes.</title>
        <authorList>
            <person name="Kawai M."/>
            <person name="Futagami T."/>
            <person name="Toyoda A."/>
            <person name="Takaki Y."/>
            <person name="Nishi S."/>
            <person name="Hori S."/>
            <person name="Arai W."/>
            <person name="Tsubouchi T."/>
            <person name="Morono Y."/>
            <person name="Uchiyama I."/>
            <person name="Ito T."/>
            <person name="Fujiyama A."/>
            <person name="Inagaki F."/>
            <person name="Takami H."/>
        </authorList>
    </citation>
    <scope>NUCLEOTIDE SEQUENCE</scope>
    <source>
        <strain evidence="1">Expedition CK06-06</strain>
    </source>
</reference>
<dbReference type="InterPro" id="IPR029063">
    <property type="entry name" value="SAM-dependent_MTases_sf"/>
</dbReference>
<sequence>GGTGKLIAKTCPKKPIHLFDTFSGMPATDETKDKHRQGDFNDTSLKSVKKYLGDCENIRFYQGFFPDTSGPVANTKFCFVHIDVDIYQ</sequence>
<dbReference type="Pfam" id="PF05711">
    <property type="entry name" value="TylF"/>
    <property type="match status" value="1"/>
</dbReference>
<dbReference type="InterPro" id="IPR008884">
    <property type="entry name" value="TylF_MeTrfase"/>
</dbReference>
<comment type="caution">
    <text evidence="1">The sequence shown here is derived from an EMBL/GenBank/DDBJ whole genome shotgun (WGS) entry which is preliminary data.</text>
</comment>
<protein>
    <submittedName>
        <fullName evidence="1">Uncharacterized protein</fullName>
    </submittedName>
</protein>
<dbReference type="Gene3D" id="3.40.50.150">
    <property type="entry name" value="Vaccinia Virus protein VP39"/>
    <property type="match status" value="1"/>
</dbReference>
<feature type="non-terminal residue" evidence="1">
    <location>
        <position position="88"/>
    </location>
</feature>
<name>X1KR48_9ZZZZ</name>
<evidence type="ECO:0000313" key="1">
    <source>
        <dbReference type="EMBL" id="GAH92634.1"/>
    </source>
</evidence>
<accession>X1KR48</accession>